<dbReference type="Proteomes" id="UP001549307">
    <property type="component" value="Unassembled WGS sequence"/>
</dbReference>
<dbReference type="RefSeq" id="WP_354230741.1">
    <property type="nucleotide sequence ID" value="NZ_JBEPSN010000008.1"/>
</dbReference>
<gene>
    <name evidence="1" type="ORF">ABIE37_002962</name>
</gene>
<dbReference type="EMBL" id="JBEPSN010000008">
    <property type="protein sequence ID" value="MET4541167.1"/>
    <property type="molecule type" value="Genomic_DNA"/>
</dbReference>
<keyword evidence="2" id="KW-1185">Reference proteome</keyword>
<protein>
    <submittedName>
        <fullName evidence="1">Uncharacterized protein</fullName>
    </submittedName>
</protein>
<dbReference type="GeneID" id="92753890"/>
<accession>A0ABV2P9G7</accession>
<evidence type="ECO:0000313" key="1">
    <source>
        <dbReference type="EMBL" id="MET4541167.1"/>
    </source>
</evidence>
<proteinExistence type="predicted"/>
<organism evidence="1 2">
    <name type="scientific">Arthrobacter bambusae</name>
    <dbReference type="NCBI Taxonomy" id="1338426"/>
    <lineage>
        <taxon>Bacteria</taxon>
        <taxon>Bacillati</taxon>
        <taxon>Actinomycetota</taxon>
        <taxon>Actinomycetes</taxon>
        <taxon>Micrococcales</taxon>
        <taxon>Micrococcaceae</taxon>
        <taxon>Arthrobacter</taxon>
    </lineage>
</organism>
<reference evidence="1 2" key="1">
    <citation type="submission" date="2024-06" db="EMBL/GenBank/DDBJ databases">
        <title>Sorghum-associated microbial communities from plants grown in Nebraska, USA.</title>
        <authorList>
            <person name="Schachtman D."/>
        </authorList>
    </citation>
    <scope>NUCLEOTIDE SEQUENCE [LARGE SCALE GENOMIC DNA]</scope>
    <source>
        <strain evidence="1 2">3552</strain>
    </source>
</reference>
<sequence length="227" mass="25329">MAVDSRPIWDSLVAETQFATELALTGLRRLCSVPTEPGVGGRRSNDRNYSLHVGMYSYSSGLERLCKLAIARNKYRANGEFPKLKKYSHRVGELLDAVDELTLAGPGAERKAKYLARPKDDRDPDLIGMVERFANGNGRYEYLDSLWKDNPEVNTFNELSALAERVSVPEEIKDLIALKDAMVYAIEAELADVGLESASERVREDLALPTYVPSVGVRLKLYRKFGG</sequence>
<comment type="caution">
    <text evidence="1">The sequence shown here is derived from an EMBL/GenBank/DDBJ whole genome shotgun (WGS) entry which is preliminary data.</text>
</comment>
<evidence type="ECO:0000313" key="2">
    <source>
        <dbReference type="Proteomes" id="UP001549307"/>
    </source>
</evidence>
<name>A0ABV2P9G7_9MICC</name>